<dbReference type="RefSeq" id="WP_237869844.1">
    <property type="nucleotide sequence ID" value="NZ_JAKLTR010000003.1"/>
</dbReference>
<name>A0ABS9KNL2_9BACT</name>
<evidence type="ECO:0000313" key="9">
    <source>
        <dbReference type="Proteomes" id="UP001165367"/>
    </source>
</evidence>
<keyword evidence="6 8" id="KW-0012">Acyltransferase</keyword>
<comment type="subcellular location">
    <subcellularLocation>
        <location evidence="1">Cell inner membrane</location>
    </subcellularLocation>
</comment>
<keyword evidence="7" id="KW-0812">Transmembrane</keyword>
<proteinExistence type="predicted"/>
<dbReference type="Pfam" id="PF03279">
    <property type="entry name" value="Lip_A_acyltrans"/>
    <property type="match status" value="1"/>
</dbReference>
<dbReference type="PANTHER" id="PTHR30606:SF10">
    <property type="entry name" value="PHOSPHATIDYLINOSITOL MANNOSIDE ACYLTRANSFERASE"/>
    <property type="match status" value="1"/>
</dbReference>
<comment type="caution">
    <text evidence="8">The sequence shown here is derived from an EMBL/GenBank/DDBJ whole genome shotgun (WGS) entry which is preliminary data.</text>
</comment>
<dbReference type="EMBL" id="JAKLTR010000003">
    <property type="protein sequence ID" value="MCG2613917.1"/>
    <property type="molecule type" value="Genomic_DNA"/>
</dbReference>
<organism evidence="8 9">
    <name type="scientific">Terrimonas ginsenosidimutans</name>
    <dbReference type="NCBI Taxonomy" id="2908004"/>
    <lineage>
        <taxon>Bacteria</taxon>
        <taxon>Pseudomonadati</taxon>
        <taxon>Bacteroidota</taxon>
        <taxon>Chitinophagia</taxon>
        <taxon>Chitinophagales</taxon>
        <taxon>Chitinophagaceae</taxon>
        <taxon>Terrimonas</taxon>
    </lineage>
</organism>
<protein>
    <submittedName>
        <fullName evidence="8">Lysophospholipid acyltransferase family protein</fullName>
    </submittedName>
</protein>
<evidence type="ECO:0000256" key="3">
    <source>
        <dbReference type="ARBA" id="ARBA00022519"/>
    </source>
</evidence>
<evidence type="ECO:0000256" key="2">
    <source>
        <dbReference type="ARBA" id="ARBA00022475"/>
    </source>
</evidence>
<dbReference type="Proteomes" id="UP001165367">
    <property type="component" value="Unassembled WGS sequence"/>
</dbReference>
<dbReference type="GO" id="GO:0016746">
    <property type="term" value="F:acyltransferase activity"/>
    <property type="evidence" value="ECO:0007669"/>
    <property type="project" value="UniProtKB-KW"/>
</dbReference>
<keyword evidence="5 7" id="KW-0472">Membrane</keyword>
<evidence type="ECO:0000256" key="7">
    <source>
        <dbReference type="SAM" id="Phobius"/>
    </source>
</evidence>
<keyword evidence="4" id="KW-0808">Transferase</keyword>
<feature type="transmembrane region" description="Helical" evidence="7">
    <location>
        <begin position="6"/>
        <end position="35"/>
    </location>
</feature>
<evidence type="ECO:0000256" key="5">
    <source>
        <dbReference type="ARBA" id="ARBA00023136"/>
    </source>
</evidence>
<keyword evidence="7" id="KW-1133">Transmembrane helix</keyword>
<reference evidence="8" key="1">
    <citation type="submission" date="2022-01" db="EMBL/GenBank/DDBJ databases">
        <authorList>
            <person name="Jo J.-H."/>
            <person name="Im W.-T."/>
        </authorList>
    </citation>
    <scope>NUCLEOTIDE SEQUENCE</scope>
    <source>
        <strain evidence="8">NA20</strain>
    </source>
</reference>
<dbReference type="CDD" id="cd07984">
    <property type="entry name" value="LPLAT_LABLAT-like"/>
    <property type="match status" value="1"/>
</dbReference>
<evidence type="ECO:0000256" key="1">
    <source>
        <dbReference type="ARBA" id="ARBA00004533"/>
    </source>
</evidence>
<evidence type="ECO:0000256" key="4">
    <source>
        <dbReference type="ARBA" id="ARBA00022679"/>
    </source>
</evidence>
<gene>
    <name evidence="8" type="ORF">LZZ85_06475</name>
</gene>
<evidence type="ECO:0000256" key="6">
    <source>
        <dbReference type="ARBA" id="ARBA00023315"/>
    </source>
</evidence>
<keyword evidence="2" id="KW-1003">Cell membrane</keyword>
<evidence type="ECO:0000313" key="8">
    <source>
        <dbReference type="EMBL" id="MCG2613917.1"/>
    </source>
</evidence>
<accession>A0ABS9KNL2</accession>
<dbReference type="PANTHER" id="PTHR30606">
    <property type="entry name" value="LIPID A BIOSYNTHESIS LAUROYL ACYLTRANSFERASE"/>
    <property type="match status" value="1"/>
</dbReference>
<keyword evidence="3" id="KW-0997">Cell inner membrane</keyword>
<sequence>MYYVVYGLLYAVSLLPLRLLFLISDLAYFILYYLVGYRKAIVMGNLEIAFPEKSLEERKKIAKDFYLNFTDTFIETIKMISISPKELARRGQCDVDHLNDLIAKGRNIHIMAGHQFNWEFANLMYARLLKIPFVGIYMPVNNKIFDRIFFKSRSRYGTIMVSAWDFKNKMHTIFNQQYILALAADQNPGVPNKAFWLKFFGKAAPFVTGPGKGAVKNNTAVVYVGFRKIKRGHYSFTAVPLADNGADHTAEELTLLYKKALEDAIRKDPSNYLWSHRRWRHEWKEDYSPFIE</sequence>
<dbReference type="InterPro" id="IPR004960">
    <property type="entry name" value="LipA_acyltrans"/>
</dbReference>
<keyword evidence="9" id="KW-1185">Reference proteome</keyword>